<organism evidence="2 3">
    <name type="scientific">Apiospora marii</name>
    <dbReference type="NCBI Taxonomy" id="335849"/>
    <lineage>
        <taxon>Eukaryota</taxon>
        <taxon>Fungi</taxon>
        <taxon>Dikarya</taxon>
        <taxon>Ascomycota</taxon>
        <taxon>Pezizomycotina</taxon>
        <taxon>Sordariomycetes</taxon>
        <taxon>Xylariomycetidae</taxon>
        <taxon>Amphisphaeriales</taxon>
        <taxon>Apiosporaceae</taxon>
        <taxon>Apiospora</taxon>
    </lineage>
</organism>
<dbReference type="EMBL" id="JAQQWI010000022">
    <property type="protein sequence ID" value="KAK7996124.1"/>
    <property type="molecule type" value="Genomic_DNA"/>
</dbReference>
<evidence type="ECO:0000313" key="3">
    <source>
        <dbReference type="Proteomes" id="UP001396898"/>
    </source>
</evidence>
<name>A0ABR1R2U0_9PEZI</name>
<comment type="caution">
    <text evidence="2">The sequence shown here is derived from an EMBL/GenBank/DDBJ whole genome shotgun (WGS) entry which is preliminary data.</text>
</comment>
<feature type="region of interest" description="Disordered" evidence="1">
    <location>
        <begin position="91"/>
        <end position="110"/>
    </location>
</feature>
<evidence type="ECO:0000256" key="1">
    <source>
        <dbReference type="SAM" id="MobiDB-lite"/>
    </source>
</evidence>
<protein>
    <submittedName>
        <fullName evidence="2">Uncharacterized protein</fullName>
    </submittedName>
</protein>
<proteinExistence type="predicted"/>
<reference evidence="2 3" key="1">
    <citation type="submission" date="2023-01" db="EMBL/GenBank/DDBJ databases">
        <title>Analysis of 21 Apiospora genomes using comparative genomics revels a genus with tremendous synthesis potential of carbohydrate active enzymes and secondary metabolites.</title>
        <authorList>
            <person name="Sorensen T."/>
        </authorList>
    </citation>
    <scope>NUCLEOTIDE SEQUENCE [LARGE SCALE GENOMIC DNA]</scope>
    <source>
        <strain evidence="2 3">CBS 20057</strain>
    </source>
</reference>
<accession>A0ABR1R2U0</accession>
<keyword evidence="3" id="KW-1185">Reference proteome</keyword>
<dbReference type="Proteomes" id="UP001396898">
    <property type="component" value="Unassembled WGS sequence"/>
</dbReference>
<evidence type="ECO:0000313" key="2">
    <source>
        <dbReference type="EMBL" id="KAK7996124.1"/>
    </source>
</evidence>
<sequence>MCKTPLQGLALEERQHDDAAVLELAGHPDFSPHILGDLPLLLVVDPAQLLREPVGVVDDAAPHQVQVFVVDVTRPAPPQRRRIVAPGLPVYAGAQEGRPPGEAGSLQGGEDGVSFPVPELGVGKSELRLVPPRTPDLEPSGLFSKRLEITVGATRIHCCRGAVAVAREELGVAPVAGQECLVAVPV</sequence>
<gene>
    <name evidence="2" type="ORF">PG991_015591</name>
</gene>